<evidence type="ECO:0000313" key="2">
    <source>
        <dbReference type="Proteomes" id="UP000034034"/>
    </source>
</evidence>
<dbReference type="AlphaFoldDB" id="A0A0F7FQD1"/>
<dbReference type="KEGG" id="sxi:SXIM_07780"/>
<evidence type="ECO:0000313" key="1">
    <source>
        <dbReference type="EMBL" id="AKG42162.1"/>
    </source>
</evidence>
<dbReference type="PATRIC" id="fig|408015.6.peg.807"/>
<proteinExistence type="predicted"/>
<reference evidence="1" key="1">
    <citation type="submission" date="2019-08" db="EMBL/GenBank/DDBJ databases">
        <title>Complete genome sequence of a mangrove-derived Streptomyces xiamenensis.</title>
        <authorList>
            <person name="Xu J."/>
        </authorList>
    </citation>
    <scope>NUCLEOTIDE SEQUENCE</scope>
    <source>
        <strain evidence="1">318</strain>
    </source>
</reference>
<dbReference type="Proteomes" id="UP000034034">
    <property type="component" value="Chromosome"/>
</dbReference>
<accession>A0A0F7FQD1</accession>
<sequence>MSRRTAWPRPAGTEPFAWSLRAAGAGDVGPIAALRAVVMRADLERLGRYDEHRVRQRLRDGFCTSGTGSP</sequence>
<dbReference type="GO" id="GO:0016740">
    <property type="term" value="F:transferase activity"/>
    <property type="evidence" value="ECO:0007669"/>
    <property type="project" value="UniProtKB-KW"/>
</dbReference>
<organism evidence="1 2">
    <name type="scientific">Streptomyces xiamenensis</name>
    <dbReference type="NCBI Taxonomy" id="408015"/>
    <lineage>
        <taxon>Bacteria</taxon>
        <taxon>Bacillati</taxon>
        <taxon>Actinomycetota</taxon>
        <taxon>Actinomycetes</taxon>
        <taxon>Kitasatosporales</taxon>
        <taxon>Streptomycetaceae</taxon>
        <taxon>Streptomyces</taxon>
    </lineage>
</organism>
<gene>
    <name evidence="1" type="ORF">SXIM_07780</name>
</gene>
<dbReference type="STRING" id="408015.SXIM_07780"/>
<keyword evidence="2" id="KW-1185">Reference proteome</keyword>
<dbReference type="HOGENOM" id="CLU_2756315_0_0_11"/>
<dbReference type="EMBL" id="CP009922">
    <property type="protein sequence ID" value="AKG42162.1"/>
    <property type="molecule type" value="Genomic_DNA"/>
</dbReference>
<name>A0A0F7FQD1_9ACTN</name>
<protein>
    <submittedName>
        <fullName evidence="1">Acetyltransferase, GNAT family</fullName>
    </submittedName>
</protein>